<accession>A0A1I1NTT7</accession>
<sequence>MIYKRLFIATLVLLFIVGCSKENINLVPNSNENTIISKNHVVAHRGAWKKNSLPQNSIASLKEAIRLECKGSEFDIVLTADDSLVISHDRKYNNLEIQKNKYADLITLKLSNGEKLPTLREYILAGKENNRTTKLICELKNYGLDTERAKFLVSSTEKIINELNAQKYIIYISFDYNILKQLRMLNSSANIQYLNGDLPPEQLKLDNISGADYGYYVYKDHFEWIAKAKAYKLNLGVWTVNDSENMDWFLGNDFDFITTDEPEILLSKSKMPTE</sequence>
<dbReference type="AlphaFoldDB" id="A0A1I1NTT7"/>
<dbReference type="GO" id="GO:0008081">
    <property type="term" value="F:phosphoric diester hydrolase activity"/>
    <property type="evidence" value="ECO:0007669"/>
    <property type="project" value="InterPro"/>
</dbReference>
<organism evidence="2 3">
    <name type="scientific">Flavobacterium phragmitis</name>
    <dbReference type="NCBI Taxonomy" id="739143"/>
    <lineage>
        <taxon>Bacteria</taxon>
        <taxon>Pseudomonadati</taxon>
        <taxon>Bacteroidota</taxon>
        <taxon>Flavobacteriia</taxon>
        <taxon>Flavobacteriales</taxon>
        <taxon>Flavobacteriaceae</taxon>
        <taxon>Flavobacterium</taxon>
    </lineage>
</organism>
<evidence type="ECO:0000259" key="1">
    <source>
        <dbReference type="PROSITE" id="PS51704"/>
    </source>
</evidence>
<proteinExistence type="predicted"/>
<dbReference type="PANTHER" id="PTHR46211:SF1">
    <property type="entry name" value="GLYCEROPHOSPHODIESTER PHOSPHODIESTERASE, CYTOPLASMIC"/>
    <property type="match status" value="1"/>
</dbReference>
<dbReference type="Proteomes" id="UP000199672">
    <property type="component" value="Unassembled WGS sequence"/>
</dbReference>
<name>A0A1I1NTT7_9FLAO</name>
<dbReference type="GO" id="GO:0006629">
    <property type="term" value="P:lipid metabolic process"/>
    <property type="evidence" value="ECO:0007669"/>
    <property type="project" value="InterPro"/>
</dbReference>
<dbReference type="InterPro" id="IPR030395">
    <property type="entry name" value="GP_PDE_dom"/>
</dbReference>
<gene>
    <name evidence="2" type="ORF">SAMN05216297_103438</name>
</gene>
<dbReference type="InterPro" id="IPR017946">
    <property type="entry name" value="PLC-like_Pdiesterase_TIM-brl"/>
</dbReference>
<evidence type="ECO:0000313" key="3">
    <source>
        <dbReference type="Proteomes" id="UP000199672"/>
    </source>
</evidence>
<dbReference type="EMBL" id="FOMH01000003">
    <property type="protein sequence ID" value="SFD00732.1"/>
    <property type="molecule type" value="Genomic_DNA"/>
</dbReference>
<evidence type="ECO:0000313" key="2">
    <source>
        <dbReference type="EMBL" id="SFD00732.1"/>
    </source>
</evidence>
<dbReference type="SUPFAM" id="SSF51695">
    <property type="entry name" value="PLC-like phosphodiesterases"/>
    <property type="match status" value="1"/>
</dbReference>
<dbReference type="Pfam" id="PF03009">
    <property type="entry name" value="GDPD"/>
    <property type="match status" value="1"/>
</dbReference>
<dbReference type="RefSeq" id="WP_091492197.1">
    <property type="nucleotide sequence ID" value="NZ_FOMH01000003.1"/>
</dbReference>
<feature type="domain" description="GP-PDE" evidence="1">
    <location>
        <begin position="39"/>
        <end position="269"/>
    </location>
</feature>
<dbReference type="STRING" id="739143.SAMN05216297_103438"/>
<dbReference type="PROSITE" id="PS51704">
    <property type="entry name" value="GP_PDE"/>
    <property type="match status" value="1"/>
</dbReference>
<reference evidence="3" key="1">
    <citation type="submission" date="2016-10" db="EMBL/GenBank/DDBJ databases">
        <authorList>
            <person name="Varghese N."/>
            <person name="Submissions S."/>
        </authorList>
    </citation>
    <scope>NUCLEOTIDE SEQUENCE [LARGE SCALE GENOMIC DNA]</scope>
    <source>
        <strain evidence="3">CGMCC 1.10370</strain>
    </source>
</reference>
<dbReference type="Gene3D" id="3.20.20.190">
    <property type="entry name" value="Phosphatidylinositol (PI) phosphodiesterase"/>
    <property type="match status" value="1"/>
</dbReference>
<dbReference type="PANTHER" id="PTHR46211">
    <property type="entry name" value="GLYCEROPHOSPHORYL DIESTER PHOSPHODIESTERASE"/>
    <property type="match status" value="1"/>
</dbReference>
<keyword evidence="3" id="KW-1185">Reference proteome</keyword>
<dbReference type="OrthoDB" id="9809583at2"/>
<protein>
    <submittedName>
        <fullName evidence="2">Glycerophosphoryl diester phosphodiesterase</fullName>
    </submittedName>
</protein>
<dbReference type="PROSITE" id="PS51257">
    <property type="entry name" value="PROKAR_LIPOPROTEIN"/>
    <property type="match status" value="1"/>
</dbReference>